<reference evidence="3" key="1">
    <citation type="journal article" date="2019" name="Int. J. Syst. Evol. Microbiol.">
        <title>The Global Catalogue of Microorganisms (GCM) 10K type strain sequencing project: providing services to taxonomists for standard genome sequencing and annotation.</title>
        <authorList>
            <consortium name="The Broad Institute Genomics Platform"/>
            <consortium name="The Broad Institute Genome Sequencing Center for Infectious Disease"/>
            <person name="Wu L."/>
            <person name="Ma J."/>
        </authorList>
    </citation>
    <scope>NUCLEOTIDE SEQUENCE [LARGE SCALE GENOMIC DNA]</scope>
    <source>
        <strain evidence="3">CGMCC 4.7304</strain>
    </source>
</reference>
<comment type="caution">
    <text evidence="2">The sequence shown here is derived from an EMBL/GenBank/DDBJ whole genome shotgun (WGS) entry which is preliminary data.</text>
</comment>
<dbReference type="Proteomes" id="UP001596083">
    <property type="component" value="Unassembled WGS sequence"/>
</dbReference>
<dbReference type="RefSeq" id="WP_390319039.1">
    <property type="nucleotide sequence ID" value="NZ_JBHSPB010000015.1"/>
</dbReference>
<dbReference type="EMBL" id="JBHSPB010000015">
    <property type="protein sequence ID" value="MFC5723089.1"/>
    <property type="molecule type" value="Genomic_DNA"/>
</dbReference>
<protein>
    <submittedName>
        <fullName evidence="2">Helix-turn-helix domain-containing protein</fullName>
    </submittedName>
</protein>
<dbReference type="InterPro" id="IPR043917">
    <property type="entry name" value="DUF5753"/>
</dbReference>
<dbReference type="InterPro" id="IPR001387">
    <property type="entry name" value="Cro/C1-type_HTH"/>
</dbReference>
<dbReference type="PROSITE" id="PS50943">
    <property type="entry name" value="HTH_CROC1"/>
    <property type="match status" value="1"/>
</dbReference>
<dbReference type="InterPro" id="IPR010982">
    <property type="entry name" value="Lambda_DNA-bd_dom_sf"/>
</dbReference>
<keyword evidence="3" id="KW-1185">Reference proteome</keyword>
<organism evidence="2 3">
    <name type="scientific">Streptomyces gamaensis</name>
    <dbReference type="NCBI Taxonomy" id="1763542"/>
    <lineage>
        <taxon>Bacteria</taxon>
        <taxon>Bacillati</taxon>
        <taxon>Actinomycetota</taxon>
        <taxon>Actinomycetes</taxon>
        <taxon>Kitasatosporales</taxon>
        <taxon>Streptomycetaceae</taxon>
        <taxon>Streptomyces</taxon>
    </lineage>
</organism>
<dbReference type="SUPFAM" id="SSF47413">
    <property type="entry name" value="lambda repressor-like DNA-binding domains"/>
    <property type="match status" value="1"/>
</dbReference>
<evidence type="ECO:0000259" key="1">
    <source>
        <dbReference type="PROSITE" id="PS50943"/>
    </source>
</evidence>
<dbReference type="SMART" id="SM00530">
    <property type="entry name" value="HTH_XRE"/>
    <property type="match status" value="1"/>
</dbReference>
<sequence>MEDDQSMPNQPARPTLRRRRLGEALRKFRNQAGMNLDQVAEVMGWDRTKLSRIENAKAHIRPVEASKLLGVYGVDAPDVLMAIEGLARDAGKKGWWQTYGDVVAAGYKDYLSLEWDAESTRICSMSLIPGLLQTGSYARQVIAATSFWRPQEEVNALAEVRKARQSVLTARAARPPLDFRAVIHESVLRQHFASQPNLMRDQLRHLLDMSDLPNITLQIMPVAMPPNPGMSGLFEVVRFPHPWPTVVLTENLVGGQFVEGTHHVDVFEKAFDNIVAAALPVDQSREIIRKIMEKDGQT</sequence>
<proteinExistence type="predicted"/>
<dbReference type="Pfam" id="PF13560">
    <property type="entry name" value="HTH_31"/>
    <property type="match status" value="1"/>
</dbReference>
<accession>A0ABW0Z2N0</accession>
<dbReference type="Pfam" id="PF19054">
    <property type="entry name" value="DUF5753"/>
    <property type="match status" value="1"/>
</dbReference>
<dbReference type="Gene3D" id="1.10.260.40">
    <property type="entry name" value="lambda repressor-like DNA-binding domains"/>
    <property type="match status" value="1"/>
</dbReference>
<gene>
    <name evidence="2" type="ORF">ACFP1Z_23250</name>
</gene>
<name>A0ABW0Z2N0_9ACTN</name>
<evidence type="ECO:0000313" key="3">
    <source>
        <dbReference type="Proteomes" id="UP001596083"/>
    </source>
</evidence>
<dbReference type="CDD" id="cd00093">
    <property type="entry name" value="HTH_XRE"/>
    <property type="match status" value="1"/>
</dbReference>
<feature type="domain" description="HTH cro/C1-type" evidence="1">
    <location>
        <begin position="25"/>
        <end position="79"/>
    </location>
</feature>
<evidence type="ECO:0000313" key="2">
    <source>
        <dbReference type="EMBL" id="MFC5723089.1"/>
    </source>
</evidence>